<comment type="caution">
    <text evidence="1">The sequence shown here is derived from an EMBL/GenBank/DDBJ whole genome shotgun (WGS) entry which is preliminary data.</text>
</comment>
<dbReference type="EMBL" id="JAELUP010000077">
    <property type="protein sequence ID" value="MBJ6362568.1"/>
    <property type="molecule type" value="Genomic_DNA"/>
</dbReference>
<proteinExistence type="predicted"/>
<dbReference type="Proteomes" id="UP000640274">
    <property type="component" value="Unassembled WGS sequence"/>
</dbReference>
<sequence>MLTFEQKLEIIESFSELTRKDVSLKRVNFHYEDSIHDKKNVVYHLHPNGNGYVYAELILGYPIDDKGFVNIRDFTADELRSVIEKSIWSLSGKPKTEPKTIAASAIAAGPITEIWTNEEGHTLLLKPREDLWYVYAGDVLDMAFETREEAEEYLTEEGFALQQQA</sequence>
<reference evidence="1" key="1">
    <citation type="submission" date="2020-12" db="EMBL/GenBank/DDBJ databases">
        <authorList>
            <person name="Huq M.A."/>
        </authorList>
    </citation>
    <scope>NUCLEOTIDE SEQUENCE</scope>
    <source>
        <strain evidence="1">MAHUQ-46</strain>
    </source>
</reference>
<name>A0A934J6L3_9BACL</name>
<keyword evidence="2" id="KW-1185">Reference proteome</keyword>
<accession>A0A934J6L3</accession>
<dbReference type="AlphaFoldDB" id="A0A934J6L3"/>
<organism evidence="1 2">
    <name type="scientific">Paenibacillus roseus</name>
    <dbReference type="NCBI Taxonomy" id="2798579"/>
    <lineage>
        <taxon>Bacteria</taxon>
        <taxon>Bacillati</taxon>
        <taxon>Bacillota</taxon>
        <taxon>Bacilli</taxon>
        <taxon>Bacillales</taxon>
        <taxon>Paenibacillaceae</taxon>
        <taxon>Paenibacillus</taxon>
    </lineage>
</organism>
<protein>
    <submittedName>
        <fullName evidence="1">Uncharacterized protein</fullName>
    </submittedName>
</protein>
<dbReference type="RefSeq" id="WP_199020110.1">
    <property type="nucleotide sequence ID" value="NZ_JAELUP010000077.1"/>
</dbReference>
<gene>
    <name evidence="1" type="ORF">JFN88_15140</name>
</gene>
<evidence type="ECO:0000313" key="1">
    <source>
        <dbReference type="EMBL" id="MBJ6362568.1"/>
    </source>
</evidence>
<evidence type="ECO:0000313" key="2">
    <source>
        <dbReference type="Proteomes" id="UP000640274"/>
    </source>
</evidence>